<evidence type="ECO:0000313" key="13">
    <source>
        <dbReference type="RefSeq" id="XP_019648007.1"/>
    </source>
</evidence>
<dbReference type="PRINTS" id="PR01907">
    <property type="entry name" value="WORMGLOBIN"/>
</dbReference>
<dbReference type="GO" id="GO:0046872">
    <property type="term" value="F:metal ion binding"/>
    <property type="evidence" value="ECO:0007669"/>
    <property type="project" value="UniProtKB-KW"/>
</dbReference>
<dbReference type="SUPFAM" id="SSF46458">
    <property type="entry name" value="Globin-like"/>
    <property type="match status" value="1"/>
</dbReference>
<dbReference type="Gene3D" id="1.10.490.10">
    <property type="entry name" value="Globins"/>
    <property type="match status" value="1"/>
</dbReference>
<evidence type="ECO:0000256" key="8">
    <source>
        <dbReference type="SAM" id="MobiDB-lite"/>
    </source>
</evidence>
<dbReference type="AlphaFoldDB" id="A0A6P5AY83"/>
<dbReference type="RefSeq" id="XP_019648007.1">
    <property type="nucleotide sequence ID" value="XM_019792448.1"/>
</dbReference>
<evidence type="ECO:0000256" key="6">
    <source>
        <dbReference type="ARBA" id="ARBA00023004"/>
    </source>
</evidence>
<keyword evidence="3 7" id="KW-0349">Heme</keyword>
<proteinExistence type="inferred from homology"/>
<dbReference type="PANTHER" id="PTHR46458:SF1">
    <property type="entry name" value="GEO09476P1"/>
    <property type="match status" value="1"/>
</dbReference>
<dbReference type="InterPro" id="IPR012292">
    <property type="entry name" value="Globin/Proto"/>
</dbReference>
<evidence type="ECO:0000256" key="1">
    <source>
        <dbReference type="ARBA" id="ARBA00008705"/>
    </source>
</evidence>
<keyword evidence="4 7" id="KW-0561">Oxygen transport</keyword>
<evidence type="ECO:0000313" key="11">
    <source>
        <dbReference type="RefSeq" id="XP_019648005.1"/>
    </source>
</evidence>
<keyword evidence="6" id="KW-0408">Iron</keyword>
<dbReference type="RefSeq" id="XP_019648006.1">
    <property type="nucleotide sequence ID" value="XM_019792447.1"/>
</dbReference>
<evidence type="ECO:0000256" key="4">
    <source>
        <dbReference type="ARBA" id="ARBA00022621"/>
    </source>
</evidence>
<name>A0A6P5AY83_BRABE</name>
<dbReference type="GO" id="GO:0019825">
    <property type="term" value="F:oxygen binding"/>
    <property type="evidence" value="ECO:0007669"/>
    <property type="project" value="InterPro"/>
</dbReference>
<dbReference type="PROSITE" id="PS01033">
    <property type="entry name" value="GLOBIN"/>
    <property type="match status" value="1"/>
</dbReference>
<evidence type="ECO:0000259" key="9">
    <source>
        <dbReference type="PROSITE" id="PS01033"/>
    </source>
</evidence>
<protein>
    <submittedName>
        <fullName evidence="11 12">Neuroglobin-like</fullName>
    </submittedName>
</protein>
<accession>A0A6P5AY83</accession>
<dbReference type="InterPro" id="IPR009050">
    <property type="entry name" value="Globin-like_sf"/>
</dbReference>
<feature type="domain" description="Globin" evidence="9">
    <location>
        <begin position="31"/>
        <end position="177"/>
    </location>
</feature>
<evidence type="ECO:0000256" key="7">
    <source>
        <dbReference type="RuleBase" id="RU000356"/>
    </source>
</evidence>
<gene>
    <name evidence="11 12 13" type="primary">LOC109488235</name>
</gene>
<dbReference type="Proteomes" id="UP000515135">
    <property type="component" value="Unplaced"/>
</dbReference>
<evidence type="ECO:0000313" key="12">
    <source>
        <dbReference type="RefSeq" id="XP_019648006.1"/>
    </source>
</evidence>
<evidence type="ECO:0000256" key="5">
    <source>
        <dbReference type="ARBA" id="ARBA00022723"/>
    </source>
</evidence>
<feature type="region of interest" description="Disordered" evidence="8">
    <location>
        <begin position="1"/>
        <end position="31"/>
    </location>
</feature>
<dbReference type="InterPro" id="IPR000971">
    <property type="entry name" value="Globin"/>
</dbReference>
<dbReference type="RefSeq" id="XP_019648005.1">
    <property type="nucleotide sequence ID" value="XM_019792446.1"/>
</dbReference>
<organism evidence="10 13">
    <name type="scientific">Branchiostoma belcheri</name>
    <name type="common">Amphioxus</name>
    <dbReference type="NCBI Taxonomy" id="7741"/>
    <lineage>
        <taxon>Eukaryota</taxon>
        <taxon>Metazoa</taxon>
        <taxon>Chordata</taxon>
        <taxon>Cephalochordata</taxon>
        <taxon>Leptocardii</taxon>
        <taxon>Amphioxiformes</taxon>
        <taxon>Branchiostomatidae</taxon>
        <taxon>Branchiostoma</taxon>
    </lineage>
</organism>
<keyword evidence="10" id="KW-1185">Reference proteome</keyword>
<dbReference type="PANTHER" id="PTHR46458">
    <property type="entry name" value="BLR2807 PROTEIN"/>
    <property type="match status" value="1"/>
</dbReference>
<sequence length="190" mass="20752">MMGTIADSGEGTDQVNGYGGGKEPGGEHGAPLTQEQVLGIKETWAVLAQDPVERGADLFMKIFEEDPELKKLFYFADEGRELSRDDQRMRSHGERVMEAVGAAVDSLEDLAAVVPVLTELGALHHKYGVQPSYFDTVGAALIYTLETNLGDKLTPHIRQGWVLVYGIVGATMKKGMQRAMDQQNLDKTCP</sequence>
<dbReference type="InterPro" id="IPR044399">
    <property type="entry name" value="Mb-like_M"/>
</dbReference>
<evidence type="ECO:0000313" key="10">
    <source>
        <dbReference type="Proteomes" id="UP000515135"/>
    </source>
</evidence>
<dbReference type="OrthoDB" id="436496at2759"/>
<dbReference type="GO" id="GO:0005344">
    <property type="term" value="F:oxygen carrier activity"/>
    <property type="evidence" value="ECO:0007669"/>
    <property type="project" value="UniProtKB-KW"/>
</dbReference>
<dbReference type="Pfam" id="PF00042">
    <property type="entry name" value="Globin"/>
    <property type="match status" value="1"/>
</dbReference>
<keyword evidence="5" id="KW-0479">Metal-binding</keyword>
<reference evidence="11 12" key="1">
    <citation type="submission" date="2025-04" db="UniProtKB">
        <authorList>
            <consortium name="RefSeq"/>
        </authorList>
    </citation>
    <scope>IDENTIFICATION</scope>
    <source>
        <tissue evidence="11 12">Gonad</tissue>
    </source>
</reference>
<dbReference type="GO" id="GO:0020037">
    <property type="term" value="F:heme binding"/>
    <property type="evidence" value="ECO:0007669"/>
    <property type="project" value="InterPro"/>
</dbReference>
<dbReference type="KEGG" id="bbel:109488235"/>
<dbReference type="InterPro" id="IPR050532">
    <property type="entry name" value="Globin-like_OT"/>
</dbReference>
<comment type="similarity">
    <text evidence="1 7">Belongs to the globin family.</text>
</comment>
<evidence type="ECO:0000256" key="3">
    <source>
        <dbReference type="ARBA" id="ARBA00022617"/>
    </source>
</evidence>
<dbReference type="CDD" id="cd01040">
    <property type="entry name" value="Mb-like"/>
    <property type="match status" value="1"/>
</dbReference>
<evidence type="ECO:0000256" key="2">
    <source>
        <dbReference type="ARBA" id="ARBA00022448"/>
    </source>
</evidence>
<dbReference type="GeneID" id="109488235"/>
<keyword evidence="2 7" id="KW-0813">Transport</keyword>